<dbReference type="PROSITE" id="PS51257">
    <property type="entry name" value="PROKAR_LIPOPROTEIN"/>
    <property type="match status" value="1"/>
</dbReference>
<evidence type="ECO:0008006" key="4">
    <source>
        <dbReference type="Google" id="ProtNLM"/>
    </source>
</evidence>
<evidence type="ECO:0000256" key="1">
    <source>
        <dbReference type="SAM" id="MobiDB-lite"/>
    </source>
</evidence>
<organism evidence="3">
    <name type="scientific">uncultured Chloroflexia bacterium</name>
    <dbReference type="NCBI Taxonomy" id="1672391"/>
    <lineage>
        <taxon>Bacteria</taxon>
        <taxon>Bacillati</taxon>
        <taxon>Chloroflexota</taxon>
        <taxon>Chloroflexia</taxon>
        <taxon>environmental samples</taxon>
    </lineage>
</organism>
<proteinExistence type="predicted"/>
<evidence type="ECO:0000313" key="3">
    <source>
        <dbReference type="EMBL" id="CAA9280445.1"/>
    </source>
</evidence>
<feature type="non-terminal residue" evidence="3">
    <location>
        <position position="489"/>
    </location>
</feature>
<keyword evidence="2" id="KW-0732">Signal</keyword>
<feature type="chain" id="PRO_5027035196" description="Lipoprotein" evidence="2">
    <location>
        <begin position="32"/>
        <end position="489"/>
    </location>
</feature>
<evidence type="ECO:0000256" key="2">
    <source>
        <dbReference type="SAM" id="SignalP"/>
    </source>
</evidence>
<name>A0A6J4JIW1_9CHLR</name>
<dbReference type="AlphaFoldDB" id="A0A6J4JIW1"/>
<feature type="region of interest" description="Disordered" evidence="1">
    <location>
        <begin position="159"/>
        <end position="180"/>
    </location>
</feature>
<dbReference type="EMBL" id="CADCTR010001077">
    <property type="protein sequence ID" value="CAA9280445.1"/>
    <property type="molecule type" value="Genomic_DNA"/>
</dbReference>
<gene>
    <name evidence="3" type="ORF">AVDCRST_MAG93-3158</name>
</gene>
<sequence>MVTPTRMFTRHTLLLCALALALAGCSQKSPATDEQSGPPPESVIEALVHGPVESAFLEPVIDSFELTTYDGSQNLEDFDLLLFDGHAHSPASLEDDTLVQQATRSGMLVMAVDVSEAHKEAGLEDMLGVYSCGDSPAYAVRMTQDTNGRPLVQVLEGGSAVGKEREQGSAPPSSASCADEQATRAFAAPELDASAARSFADTLVGLIPAGGIRTAQANPAPPNVKPGLLYVTYQFHYPQTWKALKADEPNSGVQTASLDLVSTFTVFLQNENNPQGDYQYILVDISATGNPTNGTDKFLAKRYKSYYNLTNYYSEWGFFQDHLGVTIEPEDSSLRVTDTSPQTANGTTNVTTGVSFSVGFQGDTPGATYTYNDSTTKSIQDWKVSNKSSGLKSSWSYRTATPINYDEQYMCPWGKQPIYTYYCLLNQDPNDLSLSNMQLHTQAAYRTTELADITTGFTVTADHSMAYLQCLSPQLSQCMGGSGIQKNNY</sequence>
<feature type="signal peptide" evidence="2">
    <location>
        <begin position="1"/>
        <end position="31"/>
    </location>
</feature>
<protein>
    <recommendedName>
        <fullName evidence="4">Lipoprotein</fullName>
    </recommendedName>
</protein>
<accession>A0A6J4JIW1</accession>
<reference evidence="3" key="1">
    <citation type="submission" date="2020-02" db="EMBL/GenBank/DDBJ databases">
        <authorList>
            <person name="Meier V. D."/>
        </authorList>
    </citation>
    <scope>NUCLEOTIDE SEQUENCE</scope>
    <source>
        <strain evidence="3">AVDCRST_MAG93</strain>
    </source>
</reference>